<dbReference type="GO" id="GO:1990429">
    <property type="term" value="C:peroxisomal importomer complex"/>
    <property type="evidence" value="ECO:0007669"/>
    <property type="project" value="TreeGrafter"/>
</dbReference>
<evidence type="ECO:0000256" key="9">
    <source>
        <dbReference type="ARBA" id="ARBA00046271"/>
    </source>
</evidence>
<keyword evidence="6 10" id="KW-0576">Peroxisome</keyword>
<dbReference type="STRING" id="78915.A0A4P9XFL1"/>
<comment type="function">
    <text evidence="10">Component of the PEX13-PEX14 docking complex, a translocon channel that specifically mediates the import of peroxisomal cargo proteins bound to PEX5 receptor. The PEX13-PEX14 docking complex forms a large import pore which can be opened to a diameter of about 9 nm. Mechanistically, PEX5 receptor along with cargo proteins associates with the PEX14 subunit of the PEX13-PEX14 docking complex in the cytosol, leading to the insertion of the receptor into the organelle membrane with the concomitant translocation of the cargo into the peroxisome matrix.</text>
</comment>
<dbReference type="Pfam" id="PF23020">
    <property type="entry name" value="PEX14-like_2nd"/>
    <property type="match status" value="1"/>
</dbReference>
<evidence type="ECO:0000313" key="16">
    <source>
        <dbReference type="Proteomes" id="UP000271241"/>
    </source>
</evidence>
<evidence type="ECO:0000256" key="5">
    <source>
        <dbReference type="ARBA" id="ARBA00023136"/>
    </source>
</evidence>
<comment type="similarity">
    <text evidence="1 10">Belongs to the peroxin-14 family.</text>
</comment>
<evidence type="ECO:0000259" key="14">
    <source>
        <dbReference type="Pfam" id="PF23020"/>
    </source>
</evidence>
<name>A0A4P9XFL1_9FUNG</name>
<dbReference type="InterPro" id="IPR036388">
    <property type="entry name" value="WH-like_DNA-bd_sf"/>
</dbReference>
<dbReference type="InterPro" id="IPR025655">
    <property type="entry name" value="PEX14"/>
</dbReference>
<dbReference type="PANTHER" id="PTHR23058:SF0">
    <property type="entry name" value="PEROXISOMAL MEMBRANE PROTEIN PEX14"/>
    <property type="match status" value="1"/>
</dbReference>
<evidence type="ECO:0000259" key="13">
    <source>
        <dbReference type="Pfam" id="PF04695"/>
    </source>
</evidence>
<proteinExistence type="inferred from homology"/>
<dbReference type="PANTHER" id="PTHR23058">
    <property type="entry name" value="PEROXISOMAL MEMBRANE PROTEIN PEX14"/>
    <property type="match status" value="1"/>
</dbReference>
<dbReference type="InterPro" id="IPR054154">
    <property type="entry name" value="PEX14-like_M_plants"/>
</dbReference>
<accession>A0A4P9XFL1</accession>
<evidence type="ECO:0000256" key="6">
    <source>
        <dbReference type="ARBA" id="ARBA00023140"/>
    </source>
</evidence>
<dbReference type="GO" id="GO:0005778">
    <property type="term" value="C:peroxisomal membrane"/>
    <property type="evidence" value="ECO:0007669"/>
    <property type="project" value="UniProtKB-SubCell"/>
</dbReference>
<keyword evidence="5 10" id="KW-0472">Membrane</keyword>
<dbReference type="AlphaFoldDB" id="A0A4P9XFL1"/>
<evidence type="ECO:0000256" key="1">
    <source>
        <dbReference type="ARBA" id="ARBA00005443"/>
    </source>
</evidence>
<dbReference type="GO" id="GO:0016560">
    <property type="term" value="P:protein import into peroxisome matrix, docking"/>
    <property type="evidence" value="ECO:0007669"/>
    <property type="project" value="UniProtKB-UniRule"/>
</dbReference>
<keyword evidence="2 10" id="KW-0813">Transport</keyword>
<evidence type="ECO:0000313" key="15">
    <source>
        <dbReference type="EMBL" id="RKP04385.1"/>
    </source>
</evidence>
<dbReference type="InterPro" id="IPR006785">
    <property type="entry name" value="Pex14_N"/>
</dbReference>
<feature type="domain" description="Peroxisomal membrane protein PEX14 central plants" evidence="14">
    <location>
        <begin position="94"/>
        <end position="206"/>
    </location>
</feature>
<evidence type="ECO:0000256" key="10">
    <source>
        <dbReference type="RuleBase" id="RU367032"/>
    </source>
</evidence>
<evidence type="ECO:0000256" key="4">
    <source>
        <dbReference type="ARBA" id="ARBA00023010"/>
    </source>
</evidence>
<keyword evidence="3 10" id="KW-0653">Protein transport</keyword>
<keyword evidence="16" id="KW-1185">Reference proteome</keyword>
<keyword evidence="4" id="KW-0811">Translocation</keyword>
<evidence type="ECO:0000256" key="2">
    <source>
        <dbReference type="ARBA" id="ARBA00022448"/>
    </source>
</evidence>
<organism evidence="15 16">
    <name type="scientific">Thamnocephalis sphaerospora</name>
    <dbReference type="NCBI Taxonomy" id="78915"/>
    <lineage>
        <taxon>Eukaryota</taxon>
        <taxon>Fungi</taxon>
        <taxon>Fungi incertae sedis</taxon>
        <taxon>Zoopagomycota</taxon>
        <taxon>Zoopagomycotina</taxon>
        <taxon>Zoopagomycetes</taxon>
        <taxon>Zoopagales</taxon>
        <taxon>Sigmoideomycetaceae</taxon>
        <taxon>Thamnocephalis</taxon>
    </lineage>
</organism>
<evidence type="ECO:0000256" key="3">
    <source>
        <dbReference type="ARBA" id="ARBA00022927"/>
    </source>
</evidence>
<dbReference type="GO" id="GO:0005102">
    <property type="term" value="F:signaling receptor binding"/>
    <property type="evidence" value="ECO:0007669"/>
    <property type="project" value="TreeGrafter"/>
</dbReference>
<feature type="region of interest" description="Disordered" evidence="12">
    <location>
        <begin position="242"/>
        <end position="319"/>
    </location>
</feature>
<dbReference type="OrthoDB" id="5549158at2759"/>
<sequence length="319" mass="33732">MREDLLQSAVNFLKDPKVQSASMGKKVSFLESKGLTSEEIQEAVRRSGTGGGDASAVAAPAVPATPMAVAPGQVPAGYGPVMMHAPPPPPPALGWKDYFIAAVVVGGVGYGAAMLAKRYIGPAFSWPGREELEEDKRKLDAEFEKTKAALEEIVKESAATNERVEKNAEAAEELLEKTRKSLEELGEREEKREKELRQVSEELDRVRDALPKILQQSKDAQSVALNDLQAEIKSLKGLLASRGRVGAETGSETSSPASSVGALGSIFGNSTGRPTIPAWQLAGQQQAAKKPVVEKADAAKSDDAAASSPQPDTATTTTV</sequence>
<dbReference type="Gene3D" id="1.10.10.10">
    <property type="entry name" value="Winged helix-like DNA-binding domain superfamily/Winged helix DNA-binding domain"/>
    <property type="match status" value="1"/>
</dbReference>
<feature type="compositionally biased region" description="Basic and acidic residues" evidence="12">
    <location>
        <begin position="291"/>
        <end position="303"/>
    </location>
</feature>
<evidence type="ECO:0000256" key="7">
    <source>
        <dbReference type="ARBA" id="ARBA00029502"/>
    </source>
</evidence>
<feature type="domain" description="Peroxisome membrane anchor protein Pex14p N-terminal" evidence="13">
    <location>
        <begin position="2"/>
        <end position="45"/>
    </location>
</feature>
<evidence type="ECO:0000256" key="11">
    <source>
        <dbReference type="SAM" id="Coils"/>
    </source>
</evidence>
<gene>
    <name evidence="15" type="ORF">THASP1DRAFT_33854</name>
</gene>
<reference evidence="16" key="1">
    <citation type="journal article" date="2018" name="Nat. Microbiol.">
        <title>Leveraging single-cell genomics to expand the fungal tree of life.</title>
        <authorList>
            <person name="Ahrendt S.R."/>
            <person name="Quandt C.A."/>
            <person name="Ciobanu D."/>
            <person name="Clum A."/>
            <person name="Salamov A."/>
            <person name="Andreopoulos B."/>
            <person name="Cheng J.F."/>
            <person name="Woyke T."/>
            <person name="Pelin A."/>
            <person name="Henrissat B."/>
            <person name="Reynolds N.K."/>
            <person name="Benny G.L."/>
            <person name="Smith M.E."/>
            <person name="James T.Y."/>
            <person name="Grigoriev I.V."/>
        </authorList>
    </citation>
    <scope>NUCLEOTIDE SEQUENCE [LARGE SCALE GENOMIC DNA]</scope>
    <source>
        <strain evidence="16">RSA 1356</strain>
    </source>
</reference>
<comment type="subcellular location">
    <subcellularLocation>
        <location evidence="9 10">Peroxisome membrane</location>
    </subcellularLocation>
</comment>
<dbReference type="Pfam" id="PF04695">
    <property type="entry name" value="Pex14_N"/>
    <property type="match status" value="1"/>
</dbReference>
<dbReference type="EMBL" id="KZ993780">
    <property type="protein sequence ID" value="RKP04385.1"/>
    <property type="molecule type" value="Genomic_DNA"/>
</dbReference>
<evidence type="ECO:0000256" key="8">
    <source>
        <dbReference type="ARBA" id="ARBA00029691"/>
    </source>
</evidence>
<dbReference type="Proteomes" id="UP000271241">
    <property type="component" value="Unassembled WGS sequence"/>
</dbReference>
<feature type="compositionally biased region" description="Low complexity" evidence="12">
    <location>
        <begin position="304"/>
        <end position="319"/>
    </location>
</feature>
<keyword evidence="11" id="KW-0175">Coiled coil</keyword>
<evidence type="ECO:0000256" key="12">
    <source>
        <dbReference type="SAM" id="MobiDB-lite"/>
    </source>
</evidence>
<feature type="coiled-coil region" evidence="11">
    <location>
        <begin position="129"/>
        <end position="209"/>
    </location>
</feature>
<protein>
    <recommendedName>
        <fullName evidence="7 10">Peroxisomal membrane protein PEX14</fullName>
    </recommendedName>
    <alternativeName>
        <fullName evidence="8 10">Peroxin-14</fullName>
    </alternativeName>
</protein>